<evidence type="ECO:0000313" key="3">
    <source>
        <dbReference type="Proteomes" id="UP000075455"/>
    </source>
</evidence>
<sequence length="282" mass="30735">MRKIKMLMVAVIVFMIAILPGIVTDAAPKNMYVHFINVGQGDSIYIKAPNGEDILIDGGNKDGSDVVAYLKKQKVKDIEFMISTHPDADHIGGLDEVLKAFPVKNVYAPKVSHTSQAYKDFLTAVKNKKLTIKIAKADVTLPVKGITAKFVGPVKSYSNSDLNDWSAVLKISYGKKSFLFTGDAEAKAEADMVKAKKDLRADVLKVGHHGAKTSTSTTFLKAVKPTYAVISVGKNNSYGHPTSEVLNRLKSYKVNIFRTDKQGTIIATTNGTTLTFNVKPLK</sequence>
<gene>
    <name evidence="2" type="ORF">B4119_4098</name>
</gene>
<dbReference type="PANTHER" id="PTHR30619:SF7">
    <property type="entry name" value="BETA-LACTAMASE DOMAIN PROTEIN"/>
    <property type="match status" value="1"/>
</dbReference>
<proteinExistence type="predicted"/>
<dbReference type="Pfam" id="PF00753">
    <property type="entry name" value="Lactamase_B"/>
    <property type="match status" value="1"/>
</dbReference>
<dbReference type="STRING" id="81408.B4119_4098"/>
<dbReference type="AlphaFoldDB" id="A0A150LW24"/>
<reference evidence="2 3" key="1">
    <citation type="submission" date="2016-01" db="EMBL/GenBank/DDBJ databases">
        <title>Draft Genome Sequences of Seven Thermophilic Sporeformers Isolated from Foods.</title>
        <authorList>
            <person name="Berendsen E.M."/>
            <person name="Wells-Bennik M.H."/>
            <person name="Krawcyk A.O."/>
            <person name="De Jong A."/>
            <person name="Holsappel S."/>
            <person name="Eijlander R.T."/>
            <person name="Kuipers O.P."/>
        </authorList>
    </citation>
    <scope>NUCLEOTIDE SEQUENCE [LARGE SCALE GENOMIC DNA]</scope>
    <source>
        <strain evidence="2 3">B4119</strain>
    </source>
</reference>
<dbReference type="RefSeq" id="WP_061579268.1">
    <property type="nucleotide sequence ID" value="NZ_LQYS01000033.1"/>
</dbReference>
<evidence type="ECO:0000259" key="1">
    <source>
        <dbReference type="SMART" id="SM00849"/>
    </source>
</evidence>
<feature type="domain" description="Metallo-beta-lactamase" evidence="1">
    <location>
        <begin position="40"/>
        <end position="234"/>
    </location>
</feature>
<comment type="caution">
    <text evidence="2">The sequence shown here is derived from an EMBL/GenBank/DDBJ whole genome shotgun (WGS) entry which is preliminary data.</text>
</comment>
<dbReference type="SUPFAM" id="SSF56281">
    <property type="entry name" value="Metallo-hydrolase/oxidoreductase"/>
    <property type="match status" value="1"/>
</dbReference>
<dbReference type="InterPro" id="IPR036866">
    <property type="entry name" value="RibonucZ/Hydroxyglut_hydro"/>
</dbReference>
<evidence type="ECO:0000313" key="2">
    <source>
        <dbReference type="EMBL" id="KYD16306.1"/>
    </source>
</evidence>
<accession>A0A150LW24</accession>
<name>A0A150LW24_9BACL</name>
<dbReference type="Proteomes" id="UP000075455">
    <property type="component" value="Unassembled WGS sequence"/>
</dbReference>
<dbReference type="PANTHER" id="PTHR30619">
    <property type="entry name" value="DNA INTERNALIZATION/COMPETENCE PROTEIN COMEC/REC2"/>
    <property type="match status" value="1"/>
</dbReference>
<dbReference type="InterPro" id="IPR001279">
    <property type="entry name" value="Metallo-B-lactamas"/>
</dbReference>
<dbReference type="CDD" id="cd07731">
    <property type="entry name" value="ComA-like_MBL-fold"/>
    <property type="match status" value="1"/>
</dbReference>
<organism evidence="2 3">
    <name type="scientific">Saccharococcus caldoxylosilyticus</name>
    <dbReference type="NCBI Taxonomy" id="81408"/>
    <lineage>
        <taxon>Bacteria</taxon>
        <taxon>Bacillati</taxon>
        <taxon>Bacillota</taxon>
        <taxon>Bacilli</taxon>
        <taxon>Bacillales</taxon>
        <taxon>Anoxybacillaceae</taxon>
        <taxon>Saccharococcus</taxon>
    </lineage>
</organism>
<dbReference type="Gene3D" id="3.60.15.10">
    <property type="entry name" value="Ribonuclease Z/Hydroxyacylglutathione hydrolase-like"/>
    <property type="match status" value="1"/>
</dbReference>
<protein>
    <recommendedName>
        <fullName evidence="1">Metallo-beta-lactamase domain-containing protein</fullName>
    </recommendedName>
</protein>
<dbReference type="PATRIC" id="fig|81408.3.peg.3070"/>
<dbReference type="InterPro" id="IPR035681">
    <property type="entry name" value="ComA-like_MBL"/>
</dbReference>
<dbReference type="InterPro" id="IPR052159">
    <property type="entry name" value="Competence_DNA_uptake"/>
</dbReference>
<dbReference type="SMART" id="SM00849">
    <property type="entry name" value="Lactamase_B"/>
    <property type="match status" value="1"/>
</dbReference>
<dbReference type="EMBL" id="LQYS01000033">
    <property type="protein sequence ID" value="KYD16306.1"/>
    <property type="molecule type" value="Genomic_DNA"/>
</dbReference>